<evidence type="ECO:0000256" key="12">
    <source>
        <dbReference type="ARBA" id="ARBA00043668"/>
    </source>
</evidence>
<evidence type="ECO:0000256" key="8">
    <source>
        <dbReference type="ARBA" id="ARBA00022801"/>
    </source>
</evidence>
<dbReference type="Gene3D" id="3.40.50.1240">
    <property type="entry name" value="Phosphoglycerate mutase-like"/>
    <property type="match status" value="1"/>
</dbReference>
<dbReference type="SUPFAM" id="SSF53254">
    <property type="entry name" value="Phosphoglycerate mutase-like"/>
    <property type="match status" value="1"/>
</dbReference>
<sequence length="502" mass="57892">MENRAMLGFTILLLCYDSFASNAEEAFDIRHHLSTVTRYHVVKEKKKNFLASPSIPNQCSPIHLNLVARHGTRDPTKKWIKDMDTLSIRLKSLVKNAKERGSSLENLPPWLQNWSSPWKGKTRGGYLVPEGEDELYNLGIRIKERFPELFSDNYHPDIYHIRASQVPRASASAVAFGMGIFSGQKEGKHRAFAVASESRANDIMLRFHDCCQNYREITKNQESVVQKLKQPVLDEIKGSLTTRYELNFTLNDISSLWFLCKQEASLFNIIDQACGLFTNDEVNLLEWTDDTETFILRGYGNSLNYRMGVPLLEDVISSMEQAIIANKGTHVILHFYLHQWFYIKYKLHVERHAPGSYEKARLRFAHAETLVPFSCLIGLFLDESEFEKLQREETMELPPKPPQKRIWKDSEVAPFGGNNALVLHHCPSNNETKYFVQVLHNEQPMPMAGCGKADFCPFEVFKEKIASPHLKHNYNNICKGKLEQMDNESYTTKLLEMLSWFF</sequence>
<evidence type="ECO:0000256" key="9">
    <source>
        <dbReference type="ARBA" id="ARBA00023136"/>
    </source>
</evidence>
<dbReference type="EC" id="3.1.3.80" evidence="3"/>
<evidence type="ECO:0000256" key="3">
    <source>
        <dbReference type="ARBA" id="ARBA00012976"/>
    </source>
</evidence>
<dbReference type="PANTHER" id="PTHR20963:SF8">
    <property type="entry name" value="MULTIPLE INOSITOL POLYPHOSPHATE PHOSPHATASE 1"/>
    <property type="match status" value="1"/>
</dbReference>
<feature type="disulfide bond" evidence="16">
    <location>
        <begin position="450"/>
        <end position="456"/>
    </location>
</feature>
<dbReference type="EMBL" id="NBSK02000009">
    <property type="protein sequence ID" value="KAJ0185869.1"/>
    <property type="molecule type" value="Genomic_DNA"/>
</dbReference>
<evidence type="ECO:0000256" key="4">
    <source>
        <dbReference type="ARBA" id="ARBA00013040"/>
    </source>
</evidence>
<evidence type="ECO:0000256" key="15">
    <source>
        <dbReference type="ARBA" id="ARBA00043832"/>
    </source>
</evidence>
<keyword evidence="9" id="KW-0472">Membrane</keyword>
<protein>
    <recommendedName>
        <fullName evidence="5">Multiple inositol polyphosphate phosphatase 1</fullName>
        <ecNumber evidence="4">3.1.3.62</ecNumber>
        <ecNumber evidence="3">3.1.3.80</ecNumber>
    </recommendedName>
    <alternativeName>
        <fullName evidence="11">2,3-bisphosphoglycerate 3-phosphatase</fullName>
    </alternativeName>
</protein>
<evidence type="ECO:0000256" key="16">
    <source>
        <dbReference type="PIRSR" id="PIRSR000894-2"/>
    </source>
</evidence>
<organism evidence="18 19">
    <name type="scientific">Lactuca sativa</name>
    <name type="common">Garden lettuce</name>
    <dbReference type="NCBI Taxonomy" id="4236"/>
    <lineage>
        <taxon>Eukaryota</taxon>
        <taxon>Viridiplantae</taxon>
        <taxon>Streptophyta</taxon>
        <taxon>Embryophyta</taxon>
        <taxon>Tracheophyta</taxon>
        <taxon>Spermatophyta</taxon>
        <taxon>Magnoliopsida</taxon>
        <taxon>eudicotyledons</taxon>
        <taxon>Gunneridae</taxon>
        <taxon>Pentapetalae</taxon>
        <taxon>asterids</taxon>
        <taxon>campanulids</taxon>
        <taxon>Asterales</taxon>
        <taxon>Asteraceae</taxon>
        <taxon>Cichorioideae</taxon>
        <taxon>Cichorieae</taxon>
        <taxon>Lactucinae</taxon>
        <taxon>Lactuca</taxon>
    </lineage>
</organism>
<evidence type="ECO:0000256" key="13">
    <source>
        <dbReference type="ARBA" id="ARBA00043671"/>
    </source>
</evidence>
<proteinExistence type="inferred from homology"/>
<dbReference type="PIRSF" id="PIRSF000894">
    <property type="entry name" value="Acid_phosphatase"/>
    <property type="match status" value="1"/>
</dbReference>
<evidence type="ECO:0000256" key="11">
    <source>
        <dbReference type="ARBA" id="ARBA00031642"/>
    </source>
</evidence>
<keyword evidence="10" id="KW-0325">Glycoprotein</keyword>
<evidence type="ECO:0000256" key="2">
    <source>
        <dbReference type="ARBA" id="ARBA00008422"/>
    </source>
</evidence>
<evidence type="ECO:0000256" key="14">
    <source>
        <dbReference type="ARBA" id="ARBA00043691"/>
    </source>
</evidence>
<comment type="caution">
    <text evidence="18">The sequence shown here is derived from an EMBL/GenBank/DDBJ whole genome shotgun (WGS) entry which is preliminary data.</text>
</comment>
<reference evidence="18 19" key="1">
    <citation type="journal article" date="2017" name="Nat. Commun.">
        <title>Genome assembly with in vitro proximity ligation data and whole-genome triplication in lettuce.</title>
        <authorList>
            <person name="Reyes-Chin-Wo S."/>
            <person name="Wang Z."/>
            <person name="Yang X."/>
            <person name="Kozik A."/>
            <person name="Arikit S."/>
            <person name="Song C."/>
            <person name="Xia L."/>
            <person name="Froenicke L."/>
            <person name="Lavelle D.O."/>
            <person name="Truco M.J."/>
            <person name="Xia R."/>
            <person name="Zhu S."/>
            <person name="Xu C."/>
            <person name="Xu H."/>
            <person name="Xu X."/>
            <person name="Cox K."/>
            <person name="Korf I."/>
            <person name="Meyers B.C."/>
            <person name="Michelmore R.W."/>
        </authorList>
    </citation>
    <scope>NUCLEOTIDE SEQUENCE [LARGE SCALE GENOMIC DNA]</scope>
    <source>
        <strain evidence="19">cv. Salinas</strain>
        <tissue evidence="18">Seedlings</tissue>
    </source>
</reference>
<name>A0A9R1WRC7_LACSA</name>
<dbReference type="Proteomes" id="UP000235145">
    <property type="component" value="Unassembled WGS sequence"/>
</dbReference>
<comment type="catalytic activity">
    <reaction evidence="14">
        <text>1D-myo-inositol hexakisphosphate + H2O = 1D-myo-inositol 1,2,4,5,6-pentakisphosphate + phosphate</text>
        <dbReference type="Rhea" id="RHEA:16989"/>
        <dbReference type="ChEBI" id="CHEBI:15377"/>
        <dbReference type="ChEBI" id="CHEBI:43474"/>
        <dbReference type="ChEBI" id="CHEBI:57798"/>
        <dbReference type="ChEBI" id="CHEBI:58130"/>
        <dbReference type="EC" id="3.1.3.62"/>
    </reaction>
    <physiologicalReaction direction="left-to-right" evidence="14">
        <dbReference type="Rhea" id="RHEA:16990"/>
    </physiologicalReaction>
</comment>
<dbReference type="GO" id="GO:0052745">
    <property type="term" value="F:inositol phosphate phosphatase activity"/>
    <property type="evidence" value="ECO:0000318"/>
    <property type="project" value="GO_Central"/>
</dbReference>
<evidence type="ECO:0000256" key="7">
    <source>
        <dbReference type="ARBA" id="ARBA00022729"/>
    </source>
</evidence>
<feature type="chain" id="PRO_5040448790" description="Multiple inositol polyphosphate phosphatase 1" evidence="17">
    <location>
        <begin position="21"/>
        <end position="502"/>
    </location>
</feature>
<dbReference type="PANTHER" id="PTHR20963">
    <property type="entry name" value="MULTIPLE INOSITOL POLYPHOSPHATE PHOSPHATASE-RELATED"/>
    <property type="match status" value="1"/>
</dbReference>
<comment type="catalytic activity">
    <reaction evidence="13">
        <text>1D-myo-inositol 1,2,4,5,6-pentakisphosphate + H2O = 1D-myo-inositol 1,2,5,6-tetrakisphosphate + phosphate</text>
        <dbReference type="Rhea" id="RHEA:77115"/>
        <dbReference type="ChEBI" id="CHEBI:15377"/>
        <dbReference type="ChEBI" id="CHEBI:43474"/>
        <dbReference type="ChEBI" id="CHEBI:57798"/>
        <dbReference type="ChEBI" id="CHEBI:195535"/>
        <dbReference type="EC" id="3.1.3.62"/>
    </reaction>
    <physiologicalReaction direction="left-to-right" evidence="13">
        <dbReference type="Rhea" id="RHEA:77116"/>
    </physiologicalReaction>
</comment>
<evidence type="ECO:0000256" key="5">
    <source>
        <dbReference type="ARBA" id="ARBA00018097"/>
    </source>
</evidence>
<dbReference type="GO" id="GO:0003993">
    <property type="term" value="F:acid phosphatase activity"/>
    <property type="evidence" value="ECO:0000318"/>
    <property type="project" value="GO_Central"/>
</dbReference>
<evidence type="ECO:0000313" key="18">
    <source>
        <dbReference type="EMBL" id="KAJ0185869.1"/>
    </source>
</evidence>
<feature type="signal peptide" evidence="17">
    <location>
        <begin position="1"/>
        <end position="20"/>
    </location>
</feature>
<comment type="similarity">
    <text evidence="2">Belongs to the histidine acid phosphatase family. MINPP1 subfamily.</text>
</comment>
<dbReference type="AlphaFoldDB" id="A0A9R1WRC7"/>
<gene>
    <name evidence="18" type="ORF">LSAT_V11C900481620</name>
</gene>
<keyword evidence="16" id="KW-1015">Disulfide bond</keyword>
<feature type="disulfide bond" evidence="16">
    <location>
        <begin position="59"/>
        <end position="426"/>
    </location>
</feature>
<dbReference type="Pfam" id="PF00328">
    <property type="entry name" value="His_Phos_2"/>
    <property type="match status" value="1"/>
</dbReference>
<dbReference type="CDD" id="cd07061">
    <property type="entry name" value="HP_HAP_like"/>
    <property type="match status" value="1"/>
</dbReference>
<dbReference type="GO" id="GO:0034417">
    <property type="term" value="F:bisphosphoglycerate 3-phosphatase activity"/>
    <property type="evidence" value="ECO:0007669"/>
    <property type="project" value="UniProtKB-EC"/>
</dbReference>
<accession>A0A9R1WRC7</accession>
<evidence type="ECO:0000256" key="1">
    <source>
        <dbReference type="ARBA" id="ARBA00004236"/>
    </source>
</evidence>
<keyword evidence="7 17" id="KW-0732">Signal</keyword>
<dbReference type="InterPro" id="IPR029033">
    <property type="entry name" value="His_PPase_superfam"/>
</dbReference>
<comment type="catalytic activity">
    <reaction evidence="15">
        <text>(2R)-2,3-bisphosphoglycerate + H2O = (2R)-2-phosphoglycerate + phosphate</text>
        <dbReference type="Rhea" id="RHEA:27381"/>
        <dbReference type="ChEBI" id="CHEBI:15377"/>
        <dbReference type="ChEBI" id="CHEBI:43474"/>
        <dbReference type="ChEBI" id="CHEBI:58248"/>
        <dbReference type="ChEBI" id="CHEBI:58289"/>
        <dbReference type="EC" id="3.1.3.80"/>
    </reaction>
    <physiologicalReaction direction="left-to-right" evidence="15">
        <dbReference type="Rhea" id="RHEA:27382"/>
    </physiologicalReaction>
</comment>
<keyword evidence="8" id="KW-0378">Hydrolase</keyword>
<dbReference type="InterPro" id="IPR016274">
    <property type="entry name" value="Histidine_acid_Pase_euk"/>
</dbReference>
<evidence type="ECO:0000256" key="10">
    <source>
        <dbReference type="ARBA" id="ARBA00023180"/>
    </source>
</evidence>
<feature type="disulfide bond" evidence="16">
    <location>
        <begin position="260"/>
        <end position="274"/>
    </location>
</feature>
<evidence type="ECO:0000313" key="19">
    <source>
        <dbReference type="Proteomes" id="UP000235145"/>
    </source>
</evidence>
<dbReference type="InterPro" id="IPR000560">
    <property type="entry name" value="His_Pase_clade-2"/>
</dbReference>
<evidence type="ECO:0000256" key="6">
    <source>
        <dbReference type="ARBA" id="ARBA00022475"/>
    </source>
</evidence>
<dbReference type="GO" id="GO:0005886">
    <property type="term" value="C:plasma membrane"/>
    <property type="evidence" value="ECO:0007669"/>
    <property type="project" value="UniProtKB-SubCell"/>
</dbReference>
<comment type="subcellular location">
    <subcellularLocation>
        <location evidence="1">Cell membrane</location>
    </subcellularLocation>
</comment>
<dbReference type="EC" id="3.1.3.62" evidence="4"/>
<comment type="catalytic activity">
    <reaction evidence="12">
        <text>1D-myo-inositol 1,2,5,6-tetrakisphosphate + H2O = 1D-myo-inositol 1,2,6-trisphosphate + phosphate</text>
        <dbReference type="Rhea" id="RHEA:77119"/>
        <dbReference type="ChEBI" id="CHEBI:15377"/>
        <dbReference type="ChEBI" id="CHEBI:43474"/>
        <dbReference type="ChEBI" id="CHEBI:195535"/>
        <dbReference type="ChEBI" id="CHEBI:195537"/>
        <dbReference type="EC" id="3.1.3.62"/>
    </reaction>
    <physiologicalReaction direction="left-to-right" evidence="12">
        <dbReference type="Rhea" id="RHEA:77120"/>
    </physiologicalReaction>
</comment>
<keyword evidence="6" id="KW-1003">Cell membrane</keyword>
<keyword evidence="19" id="KW-1185">Reference proteome</keyword>
<evidence type="ECO:0000256" key="17">
    <source>
        <dbReference type="SAM" id="SignalP"/>
    </source>
</evidence>